<keyword evidence="2" id="KW-1185">Reference proteome</keyword>
<organism evidence="1 2">
    <name type="scientific">Protofrankia coriariae</name>
    <dbReference type="NCBI Taxonomy" id="1562887"/>
    <lineage>
        <taxon>Bacteria</taxon>
        <taxon>Bacillati</taxon>
        <taxon>Actinomycetota</taxon>
        <taxon>Actinomycetes</taxon>
        <taxon>Frankiales</taxon>
        <taxon>Frankiaceae</taxon>
        <taxon>Protofrankia</taxon>
    </lineage>
</organism>
<dbReference type="Proteomes" id="UP000035425">
    <property type="component" value="Unassembled WGS sequence"/>
</dbReference>
<dbReference type="EMBL" id="JWIO01000009">
    <property type="protein sequence ID" value="KLL11933.1"/>
    <property type="molecule type" value="Genomic_DNA"/>
</dbReference>
<comment type="caution">
    <text evidence="1">The sequence shown here is derived from an EMBL/GenBank/DDBJ whole genome shotgun (WGS) entry which is preliminary data.</text>
</comment>
<protein>
    <recommendedName>
        <fullName evidence="3">SWIM-type domain-containing protein</fullName>
    </recommendedName>
</protein>
<evidence type="ECO:0008006" key="3">
    <source>
        <dbReference type="Google" id="ProtNLM"/>
    </source>
</evidence>
<accession>A0ABR5F5B5</accession>
<evidence type="ECO:0000313" key="2">
    <source>
        <dbReference type="Proteomes" id="UP000035425"/>
    </source>
</evidence>
<sequence>MATGDEERRSTGRVGAPVPPRALAKVPFVELADGRLQGVVSSGSDIERVYVSSIAAGTHAYYCSTNNNRPCGGLNTWAMCKHLQALVDAAVLQYGADRVARYLRADVGDGAASATGLIAGLSGQQEKQPAATVFSGFLRHLGYLERPDIAGPVPELDWFPAERAVL</sequence>
<gene>
    <name evidence="1" type="ORF">FrCorBMG51_07850</name>
</gene>
<dbReference type="RefSeq" id="WP_047222420.1">
    <property type="nucleotide sequence ID" value="NZ_JWIO01000009.1"/>
</dbReference>
<reference evidence="1 2" key="1">
    <citation type="submission" date="2014-12" db="EMBL/GenBank/DDBJ databases">
        <title>Frankia sp. BMG5.1 draft genome.</title>
        <authorList>
            <person name="Gtari M."/>
            <person name="Ghodhbane-Gtari F."/>
            <person name="Nouioui I."/>
            <person name="Ktari A."/>
            <person name="Hezbri K."/>
            <person name="Mimouni W."/>
            <person name="Sbissi I."/>
            <person name="Ayari A."/>
            <person name="Yamanaka T."/>
            <person name="Normand P."/>
            <person name="Tisa L.S."/>
            <person name="Boudabous A."/>
        </authorList>
    </citation>
    <scope>NUCLEOTIDE SEQUENCE [LARGE SCALE GENOMIC DNA]</scope>
    <source>
        <strain evidence="1 2">BMG5.1</strain>
    </source>
</reference>
<evidence type="ECO:0000313" key="1">
    <source>
        <dbReference type="EMBL" id="KLL11933.1"/>
    </source>
</evidence>
<proteinExistence type="predicted"/>
<name>A0ABR5F5B5_9ACTN</name>